<dbReference type="InterPro" id="IPR009078">
    <property type="entry name" value="Ferritin-like_SF"/>
</dbReference>
<sequence>MASIDLDKMLAKVRATQWALSDIDWDAPGAELVTGNPELYAKLKPFMADLMWIEHIGARAFSAMSKKAPTETLKQMYSHFHAEEQRHANAEMALMKRWGMLDGDVIPEPNKNLRLTIKWLDTYADKMPFYVLGAVIPMLEVALDGALCTFLLETVEDPICHRAFDLINDDESRHLGVGFSVMEAQGYNKTLIELSKMAARIIDPRLLLGIAAYLPLLNKMRDNVIKMGLPEEKLYAAMRKFEKIAGRTAEGRRNPWYQIINWNARMVVNRKNRTYHIPVDAMVRATDRLPANKMPDMPSWVKELTYEPSAVH</sequence>
<name>A0A345P4D0_9GAMM</name>
<proteinExistence type="predicted"/>
<dbReference type="OrthoDB" id="4511647at2"/>
<dbReference type="AlphaFoldDB" id="A0A345P4D0"/>
<protein>
    <submittedName>
        <fullName evidence="1">Ferritin-like domain-containing protein</fullName>
    </submittedName>
</protein>
<gene>
    <name evidence="1" type="ORF">HYN46_04275</name>
</gene>
<accession>A0A345P4D0</accession>
<evidence type="ECO:0000313" key="2">
    <source>
        <dbReference type="Proteomes" id="UP000253940"/>
    </source>
</evidence>
<evidence type="ECO:0000313" key="1">
    <source>
        <dbReference type="EMBL" id="AXI02139.1"/>
    </source>
</evidence>
<dbReference type="RefSeq" id="WP_114898249.1">
    <property type="nucleotide sequence ID" value="NZ_CP031222.1"/>
</dbReference>
<dbReference type="KEGG" id="mbah:HYN46_04275"/>
<reference evidence="1 2" key="1">
    <citation type="submission" date="2018-07" db="EMBL/GenBank/DDBJ databases">
        <title>Genome sequencing of Moraxellaceae gen. HYN0046.</title>
        <authorList>
            <person name="Kim M."/>
            <person name="Yi H."/>
        </authorList>
    </citation>
    <scope>NUCLEOTIDE SEQUENCE [LARGE SCALE GENOMIC DNA]</scope>
    <source>
        <strain evidence="1 2">HYN0046</strain>
    </source>
</reference>
<dbReference type="SUPFAM" id="SSF47240">
    <property type="entry name" value="Ferritin-like"/>
    <property type="match status" value="1"/>
</dbReference>
<dbReference type="Proteomes" id="UP000253940">
    <property type="component" value="Chromosome"/>
</dbReference>
<organism evidence="1 2">
    <name type="scientific">Aquirhabdus parva</name>
    <dbReference type="NCBI Taxonomy" id="2283318"/>
    <lineage>
        <taxon>Bacteria</taxon>
        <taxon>Pseudomonadati</taxon>
        <taxon>Pseudomonadota</taxon>
        <taxon>Gammaproteobacteria</taxon>
        <taxon>Moraxellales</taxon>
        <taxon>Moraxellaceae</taxon>
        <taxon>Aquirhabdus</taxon>
    </lineage>
</organism>
<dbReference type="EMBL" id="CP031222">
    <property type="protein sequence ID" value="AXI02139.1"/>
    <property type="molecule type" value="Genomic_DNA"/>
</dbReference>
<keyword evidence="2" id="KW-1185">Reference proteome</keyword>